<dbReference type="OrthoDB" id="9801799at2"/>
<dbReference type="EMBL" id="MTHB01000256">
    <property type="protein sequence ID" value="OXC73248.1"/>
    <property type="molecule type" value="Genomic_DNA"/>
</dbReference>
<dbReference type="InterPro" id="IPR030678">
    <property type="entry name" value="Peptide/Ni-bd"/>
</dbReference>
<dbReference type="GO" id="GO:0043190">
    <property type="term" value="C:ATP-binding cassette (ABC) transporter complex"/>
    <property type="evidence" value="ECO:0007669"/>
    <property type="project" value="InterPro"/>
</dbReference>
<gene>
    <name evidence="5" type="ORF">BSU04_38545</name>
</gene>
<dbReference type="Proteomes" id="UP000214720">
    <property type="component" value="Unassembled WGS sequence"/>
</dbReference>
<dbReference type="Gene3D" id="3.10.105.10">
    <property type="entry name" value="Dipeptide-binding Protein, Domain 3"/>
    <property type="match status" value="1"/>
</dbReference>
<feature type="signal peptide" evidence="3">
    <location>
        <begin position="1"/>
        <end position="34"/>
    </location>
</feature>
<dbReference type="PANTHER" id="PTHR30290">
    <property type="entry name" value="PERIPLASMIC BINDING COMPONENT OF ABC TRANSPORTER"/>
    <property type="match status" value="1"/>
</dbReference>
<dbReference type="PIRSF" id="PIRSF002741">
    <property type="entry name" value="MppA"/>
    <property type="match status" value="1"/>
</dbReference>
<dbReference type="eggNOG" id="COG0747">
    <property type="taxonomic scope" value="Bacteria"/>
</dbReference>
<accession>A0A226WRL7</accession>
<feature type="chain" id="PRO_5013211768" evidence="3">
    <location>
        <begin position="35"/>
        <end position="547"/>
    </location>
</feature>
<proteinExistence type="inferred from homology"/>
<dbReference type="InterPro" id="IPR000914">
    <property type="entry name" value="SBP_5_dom"/>
</dbReference>
<evidence type="ECO:0000313" key="5">
    <source>
        <dbReference type="EMBL" id="OXC73248.1"/>
    </source>
</evidence>
<dbReference type="PROSITE" id="PS51318">
    <property type="entry name" value="TAT"/>
    <property type="match status" value="1"/>
</dbReference>
<dbReference type="InterPro" id="IPR039424">
    <property type="entry name" value="SBP_5"/>
</dbReference>
<keyword evidence="2 3" id="KW-0732">Signal</keyword>
<reference evidence="6" key="1">
    <citation type="submission" date="2017-01" db="EMBL/GenBank/DDBJ databases">
        <title>Genome Analysis of Deinococcus marmoris KOPRI26562.</title>
        <authorList>
            <person name="Kim J.H."/>
            <person name="Oh H.-M."/>
        </authorList>
    </citation>
    <scope>NUCLEOTIDE SEQUENCE [LARGE SCALE GENOMIC DNA]</scope>
    <source>
        <strain evidence="6">PAMC 26633</strain>
    </source>
</reference>
<evidence type="ECO:0000256" key="3">
    <source>
        <dbReference type="SAM" id="SignalP"/>
    </source>
</evidence>
<dbReference type="AlphaFoldDB" id="A0A226WRL7"/>
<dbReference type="GO" id="GO:0030288">
    <property type="term" value="C:outer membrane-bounded periplasmic space"/>
    <property type="evidence" value="ECO:0007669"/>
    <property type="project" value="UniProtKB-ARBA"/>
</dbReference>
<evidence type="ECO:0000313" key="6">
    <source>
        <dbReference type="Proteomes" id="UP000214720"/>
    </source>
</evidence>
<organism evidence="5 6">
    <name type="scientific">Caballeronia sordidicola</name>
    <name type="common">Burkholderia sordidicola</name>
    <dbReference type="NCBI Taxonomy" id="196367"/>
    <lineage>
        <taxon>Bacteria</taxon>
        <taxon>Pseudomonadati</taxon>
        <taxon>Pseudomonadota</taxon>
        <taxon>Betaproteobacteria</taxon>
        <taxon>Burkholderiales</taxon>
        <taxon>Burkholderiaceae</taxon>
        <taxon>Caballeronia</taxon>
    </lineage>
</organism>
<dbReference type="SUPFAM" id="SSF53850">
    <property type="entry name" value="Periplasmic binding protein-like II"/>
    <property type="match status" value="1"/>
</dbReference>
<dbReference type="PANTHER" id="PTHR30290:SF38">
    <property type="entry name" value="D,D-DIPEPTIDE-BINDING PERIPLASMIC PROTEIN DDPA-RELATED"/>
    <property type="match status" value="1"/>
</dbReference>
<evidence type="ECO:0000256" key="1">
    <source>
        <dbReference type="ARBA" id="ARBA00005695"/>
    </source>
</evidence>
<feature type="domain" description="Solute-binding protein family 5" evidence="4">
    <location>
        <begin position="95"/>
        <end position="449"/>
    </location>
</feature>
<evidence type="ECO:0000259" key="4">
    <source>
        <dbReference type="Pfam" id="PF00496"/>
    </source>
</evidence>
<dbReference type="GO" id="GO:0015833">
    <property type="term" value="P:peptide transport"/>
    <property type="evidence" value="ECO:0007669"/>
    <property type="project" value="TreeGrafter"/>
</dbReference>
<protein>
    <submittedName>
        <fullName evidence="5">Oligopeptide ABC transporter, periplasmic oligopeptide-binding protein OppA</fullName>
    </submittedName>
</protein>
<dbReference type="CDD" id="cd08517">
    <property type="entry name" value="PBP2_NikA_DppA_OppA_like_13"/>
    <property type="match status" value="1"/>
</dbReference>
<dbReference type="Gene3D" id="3.40.190.10">
    <property type="entry name" value="Periplasmic binding protein-like II"/>
    <property type="match status" value="1"/>
</dbReference>
<comment type="caution">
    <text evidence="5">The sequence shown here is derived from an EMBL/GenBank/DDBJ whole genome shotgun (WGS) entry which is preliminary data.</text>
</comment>
<comment type="similarity">
    <text evidence="1">Belongs to the bacterial solute-binding protein 5 family.</text>
</comment>
<dbReference type="RefSeq" id="WP_089165144.1">
    <property type="nucleotide sequence ID" value="NZ_MTHB01000256.1"/>
</dbReference>
<dbReference type="GO" id="GO:1904680">
    <property type="term" value="F:peptide transmembrane transporter activity"/>
    <property type="evidence" value="ECO:0007669"/>
    <property type="project" value="TreeGrafter"/>
</dbReference>
<name>A0A226WRL7_CABSO</name>
<dbReference type="Pfam" id="PF00496">
    <property type="entry name" value="SBP_bac_5"/>
    <property type="match status" value="1"/>
</dbReference>
<dbReference type="InterPro" id="IPR006311">
    <property type="entry name" value="TAT_signal"/>
</dbReference>
<evidence type="ECO:0000256" key="2">
    <source>
        <dbReference type="ARBA" id="ARBA00022729"/>
    </source>
</evidence>
<sequence>MIQRKPFQSSRRNTLLSLASGAAGVALAPLTSLAASAVGTSAAPEVAPRRGGRITLLVNPEPNALINFATTAGAEQKISPKVTEGLLSYDFDVRPQAQLATQWTLSADGREYRFTLRQNVRWHDGKPFTSKDVATSIGLLKQYHSRGRSTFANVIEVATPDAHTAVLRLSKPAPYLIYALAASESPILPAHLYDGSEPLSNPHNINPVGTGPFIFKTWARGSHAVFARHPDYWDAPKPYIDELVVRFMSGPAARAVALETGELDLAGENPVPLTDIARLQALPHLALETRGYSYDAALTQLQFNLDNRYLANPKVRQAIAHTIDRQAILRSVWYGYGIISPSPISPLLTQFYDPAAKALPYDLASAQQLLDEAGFPRQSDGFRFKLNLDYNPYDPTFVRLAEYLRQTLRRAGIEATVRSQDFGSYVKRIYTDRDFDLDANFLGNTFDPTVGVQRLYWSHNFKKGVPFSNATHYESPEVDRLLETAAVENDPRKRVDYFRQFQQIVGRDLPIVDLVTLKQVTIYNKRVHNHTLTADGLSGNLADVFVV</sequence>